<dbReference type="HOGENOM" id="CLU_612210_0_0_9"/>
<feature type="compositionally biased region" description="Low complexity" evidence="1">
    <location>
        <begin position="96"/>
        <end position="115"/>
    </location>
</feature>
<feature type="compositionally biased region" description="Basic and acidic residues" evidence="1">
    <location>
        <begin position="48"/>
        <end position="68"/>
    </location>
</feature>
<evidence type="ECO:0000313" key="3">
    <source>
        <dbReference type="EMBL" id="EHI56133.1"/>
    </source>
</evidence>
<feature type="compositionally biased region" description="Polar residues" evidence="1">
    <location>
        <begin position="123"/>
        <end position="133"/>
    </location>
</feature>
<keyword evidence="4" id="KW-1185">Reference proteome</keyword>
<name>G5GGH3_9FIRM</name>
<dbReference type="EMBL" id="ACZL01000012">
    <property type="protein sequence ID" value="EHI56133.1"/>
    <property type="molecule type" value="Genomic_DNA"/>
</dbReference>
<dbReference type="PATRIC" id="fig|679200.3.peg.699"/>
<dbReference type="Proteomes" id="UP000003011">
    <property type="component" value="Unassembled WGS sequence"/>
</dbReference>
<evidence type="ECO:0000313" key="4">
    <source>
        <dbReference type="Proteomes" id="UP000003011"/>
    </source>
</evidence>
<dbReference type="SUPFAM" id="SSF55166">
    <property type="entry name" value="Hedgehog/DD-peptidase"/>
    <property type="match status" value="1"/>
</dbReference>
<evidence type="ECO:0000256" key="1">
    <source>
        <dbReference type="SAM" id="MobiDB-lite"/>
    </source>
</evidence>
<dbReference type="Gene3D" id="3.30.1380.10">
    <property type="match status" value="1"/>
</dbReference>
<dbReference type="STRING" id="679200.HMPREF9333_00663"/>
<gene>
    <name evidence="3" type="ORF">HMPREF9333_00663</name>
</gene>
<dbReference type="Pfam" id="PF13539">
    <property type="entry name" value="Peptidase_M15_4"/>
    <property type="match status" value="1"/>
</dbReference>
<proteinExistence type="predicted"/>
<reference evidence="3 4" key="1">
    <citation type="submission" date="2011-08" db="EMBL/GenBank/DDBJ databases">
        <title>The Genome Sequence of Johnsonella ignava ATCC 51276.</title>
        <authorList>
            <consortium name="The Broad Institute Genome Sequencing Platform"/>
            <person name="Earl A."/>
            <person name="Ward D."/>
            <person name="Feldgarden M."/>
            <person name="Gevers D."/>
            <person name="Izard J."/>
            <person name="Blanton J.M."/>
            <person name="Baranova O.V."/>
            <person name="Dewhirst F.E."/>
            <person name="Young S.K."/>
            <person name="Zeng Q."/>
            <person name="Gargeya S."/>
            <person name="Fitzgerald M."/>
            <person name="Haas B."/>
            <person name="Abouelleil A."/>
            <person name="Alvarado L."/>
            <person name="Arachchi H.M."/>
            <person name="Berlin A."/>
            <person name="Brown A."/>
            <person name="Chapman S.B."/>
            <person name="Chen Z."/>
            <person name="Dunbar C."/>
            <person name="Freedman E."/>
            <person name="Gearin G."/>
            <person name="Gellesch M."/>
            <person name="Goldberg J."/>
            <person name="Griggs A."/>
            <person name="Gujja S."/>
            <person name="Heiman D."/>
            <person name="Howarth C."/>
            <person name="Larson L."/>
            <person name="Lui A."/>
            <person name="MacDonald P.J.P."/>
            <person name="Montmayeur A."/>
            <person name="Murphy C."/>
            <person name="Neiman D."/>
            <person name="Pearson M."/>
            <person name="Priest M."/>
            <person name="Roberts A."/>
            <person name="Saif S."/>
            <person name="Shea T."/>
            <person name="Shenoy N."/>
            <person name="Sisk P."/>
            <person name="Stolte C."/>
            <person name="Sykes S."/>
            <person name="Wortman J."/>
            <person name="Nusbaum C."/>
            <person name="Birren B."/>
        </authorList>
    </citation>
    <scope>NUCLEOTIDE SEQUENCE [LARGE SCALE GENOMIC DNA]</scope>
    <source>
        <strain evidence="3 4">ATCC 51276</strain>
    </source>
</reference>
<sequence>MACAILFITCLVLFARVGSLSRENSDLKKRLSDVATDDVATDSVASKSDAKKMREENSNAEEGTKQSDESDNSEQSTEDSKPEDQTTKSRQVLNPSEAGSQAASKKSSGSDLKGLAGIGAGISKSTNGSTKSAAGQDLGKLPNIASKSGDIRQGGQKQDSAGLSGTALGGLSKSGTSSAKTETKKTDTSNKTSEAAVKTEAAPSQNTGQNNDDYDPPFYVDPNKQLENLTSIAAGTVLTDTNVDYNNPGKYFMSMDIEHGGYVYKRIAGKSFQENTEIPLSSLKYIKVIHYNFEGKVQVGEMIVNKDIVEDVLNIFKELFDAKYQINSMHLVDDYWTGNPMSSDWQSIDVNNTSAFCYRRKVGSKNLSLHAYGRAIDLNPQQNPYVSYSSGSPRWSHSNADAYVERSSGQPHMINHDDKAYQIFTKYGFKWGGDFNEPKDYQHFEKE</sequence>
<dbReference type="InterPro" id="IPR039561">
    <property type="entry name" value="Peptidase_M15C"/>
</dbReference>
<dbReference type="GO" id="GO:0008233">
    <property type="term" value="F:peptidase activity"/>
    <property type="evidence" value="ECO:0007669"/>
    <property type="project" value="InterPro"/>
</dbReference>
<feature type="compositionally biased region" description="Low complexity" evidence="1">
    <location>
        <begin position="160"/>
        <end position="180"/>
    </location>
</feature>
<evidence type="ECO:0000259" key="2">
    <source>
        <dbReference type="Pfam" id="PF13539"/>
    </source>
</evidence>
<organism evidence="3 4">
    <name type="scientific">Johnsonella ignava ATCC 51276</name>
    <dbReference type="NCBI Taxonomy" id="679200"/>
    <lineage>
        <taxon>Bacteria</taxon>
        <taxon>Bacillati</taxon>
        <taxon>Bacillota</taxon>
        <taxon>Clostridia</taxon>
        <taxon>Lachnospirales</taxon>
        <taxon>Lachnospiraceae</taxon>
        <taxon>Johnsonella</taxon>
    </lineage>
</organism>
<feature type="region of interest" description="Disordered" evidence="1">
    <location>
        <begin position="25"/>
        <end position="221"/>
    </location>
</feature>
<feature type="compositionally biased region" description="Basic and acidic residues" evidence="1">
    <location>
        <begin position="78"/>
        <end position="87"/>
    </location>
</feature>
<dbReference type="AlphaFoldDB" id="G5GGH3"/>
<dbReference type="InterPro" id="IPR009045">
    <property type="entry name" value="Zn_M74/Hedgehog-like"/>
</dbReference>
<feature type="domain" description="Peptidase M15C" evidence="2">
    <location>
        <begin position="363"/>
        <end position="446"/>
    </location>
</feature>
<comment type="caution">
    <text evidence="3">The sequence shown here is derived from an EMBL/GenBank/DDBJ whole genome shotgun (WGS) entry which is preliminary data.</text>
</comment>
<accession>G5GGH3</accession>
<protein>
    <recommendedName>
        <fullName evidence="2">Peptidase M15C domain-containing protein</fullName>
    </recommendedName>
</protein>
<dbReference type="eggNOG" id="COG2843">
    <property type="taxonomic scope" value="Bacteria"/>
</dbReference>
<feature type="compositionally biased region" description="Polar residues" evidence="1">
    <location>
        <begin position="202"/>
        <end position="211"/>
    </location>
</feature>